<keyword evidence="8" id="KW-0547">Nucleotide-binding</keyword>
<dbReference type="SUPFAM" id="SSF55874">
    <property type="entry name" value="ATPase domain of HSP90 chaperone/DNA topoisomerase II/histidine kinase"/>
    <property type="match status" value="1"/>
</dbReference>
<evidence type="ECO:0000256" key="14">
    <source>
        <dbReference type="ARBA" id="ARBA00023136"/>
    </source>
</evidence>
<feature type="region of interest" description="Disordered" evidence="19">
    <location>
        <begin position="706"/>
        <end position="730"/>
    </location>
</feature>
<reference evidence="24 25" key="1">
    <citation type="submission" date="2018-10" db="EMBL/GenBank/DDBJ databases">
        <title>The genome of Lysobacter enzymogenes OH11.</title>
        <authorList>
            <person name="Liu F."/>
            <person name="Zhao Y."/>
            <person name="Qian G."/>
            <person name="Chen Y."/>
            <person name="Xu H."/>
        </authorList>
    </citation>
    <scope>NUCLEOTIDE SEQUENCE [LARGE SCALE GENOMIC DNA]</scope>
    <source>
        <strain evidence="24 25">OH11</strain>
    </source>
</reference>
<evidence type="ECO:0000256" key="12">
    <source>
        <dbReference type="ARBA" id="ARBA00023012"/>
    </source>
</evidence>
<dbReference type="InterPro" id="IPR011006">
    <property type="entry name" value="CheY-like_superfamily"/>
</dbReference>
<keyword evidence="7 20" id="KW-0812">Transmembrane</keyword>
<evidence type="ECO:0000259" key="21">
    <source>
        <dbReference type="PROSITE" id="PS50109"/>
    </source>
</evidence>
<dbReference type="CDD" id="cd00082">
    <property type="entry name" value="HisKA"/>
    <property type="match status" value="1"/>
</dbReference>
<dbReference type="Gene3D" id="1.10.287.130">
    <property type="match status" value="1"/>
</dbReference>
<feature type="compositionally biased region" description="Basic and acidic residues" evidence="19">
    <location>
        <begin position="707"/>
        <end position="730"/>
    </location>
</feature>
<dbReference type="SMART" id="SM00073">
    <property type="entry name" value="HPT"/>
    <property type="match status" value="1"/>
</dbReference>
<evidence type="ECO:0000256" key="3">
    <source>
        <dbReference type="ARBA" id="ARBA00012438"/>
    </source>
</evidence>
<gene>
    <name evidence="24" type="ORF">D9T17_13850</name>
</gene>
<evidence type="ECO:0000256" key="7">
    <source>
        <dbReference type="ARBA" id="ARBA00022692"/>
    </source>
</evidence>
<evidence type="ECO:0000256" key="10">
    <source>
        <dbReference type="ARBA" id="ARBA00022840"/>
    </source>
</evidence>
<dbReference type="PROSITE" id="PS50110">
    <property type="entry name" value="RESPONSE_REGULATORY"/>
    <property type="match status" value="1"/>
</dbReference>
<organism evidence="24 25">
    <name type="scientific">Lysobacter enzymogenes</name>
    <dbReference type="NCBI Taxonomy" id="69"/>
    <lineage>
        <taxon>Bacteria</taxon>
        <taxon>Pseudomonadati</taxon>
        <taxon>Pseudomonadota</taxon>
        <taxon>Gammaproteobacteria</taxon>
        <taxon>Lysobacterales</taxon>
        <taxon>Lysobacteraceae</taxon>
        <taxon>Lysobacter</taxon>
    </lineage>
</organism>
<keyword evidence="12" id="KW-0902">Two-component regulatory system</keyword>
<dbReference type="RefSeq" id="WP_123647957.1">
    <property type="nucleotide sequence ID" value="NZ_RCTY01000033.1"/>
</dbReference>
<name>A0A3N2RGH3_LYSEN</name>
<dbReference type="InterPro" id="IPR003661">
    <property type="entry name" value="HisK_dim/P_dom"/>
</dbReference>
<comment type="catalytic activity">
    <reaction evidence="1">
        <text>ATP + protein L-histidine = ADP + protein N-phospho-L-histidine.</text>
        <dbReference type="EC" id="2.7.13.3"/>
    </reaction>
</comment>
<dbReference type="Pfam" id="PF01627">
    <property type="entry name" value="Hpt"/>
    <property type="match status" value="1"/>
</dbReference>
<evidence type="ECO:0000256" key="1">
    <source>
        <dbReference type="ARBA" id="ARBA00000085"/>
    </source>
</evidence>
<evidence type="ECO:0000256" key="8">
    <source>
        <dbReference type="ARBA" id="ARBA00022741"/>
    </source>
</evidence>
<evidence type="ECO:0000256" key="13">
    <source>
        <dbReference type="ARBA" id="ARBA00023026"/>
    </source>
</evidence>
<dbReference type="Proteomes" id="UP000275910">
    <property type="component" value="Unassembled WGS sequence"/>
</dbReference>
<feature type="transmembrane region" description="Helical" evidence="20">
    <location>
        <begin position="93"/>
        <end position="115"/>
    </location>
</feature>
<dbReference type="Pfam" id="PF00072">
    <property type="entry name" value="Response_reg"/>
    <property type="match status" value="1"/>
</dbReference>
<dbReference type="GO" id="GO:0005524">
    <property type="term" value="F:ATP binding"/>
    <property type="evidence" value="ECO:0007669"/>
    <property type="project" value="UniProtKB-KW"/>
</dbReference>
<protein>
    <recommendedName>
        <fullName evidence="16">Sensory/regulatory protein RpfC</fullName>
        <ecNumber evidence="3">2.7.13.3</ecNumber>
    </recommendedName>
</protein>
<evidence type="ECO:0000256" key="20">
    <source>
        <dbReference type="SAM" id="Phobius"/>
    </source>
</evidence>
<dbReference type="SUPFAM" id="SSF47226">
    <property type="entry name" value="Histidine-containing phosphotransfer domain, HPT domain"/>
    <property type="match status" value="1"/>
</dbReference>
<dbReference type="Pfam" id="PF02518">
    <property type="entry name" value="HATPase_c"/>
    <property type="match status" value="1"/>
</dbReference>
<dbReference type="Gene3D" id="3.40.50.2300">
    <property type="match status" value="1"/>
</dbReference>
<dbReference type="InterPro" id="IPR003594">
    <property type="entry name" value="HATPase_dom"/>
</dbReference>
<dbReference type="GO" id="GO:0000155">
    <property type="term" value="F:phosphorelay sensor kinase activity"/>
    <property type="evidence" value="ECO:0007669"/>
    <property type="project" value="InterPro"/>
</dbReference>
<dbReference type="FunFam" id="1.10.287.130:FF:000002">
    <property type="entry name" value="Two-component osmosensing histidine kinase"/>
    <property type="match status" value="1"/>
</dbReference>
<evidence type="ECO:0000256" key="6">
    <source>
        <dbReference type="ARBA" id="ARBA00022679"/>
    </source>
</evidence>
<keyword evidence="4" id="KW-1003">Cell membrane</keyword>
<keyword evidence="6" id="KW-0808">Transferase</keyword>
<dbReference type="PANTHER" id="PTHR45339">
    <property type="entry name" value="HYBRID SIGNAL TRANSDUCTION HISTIDINE KINASE J"/>
    <property type="match status" value="1"/>
</dbReference>
<feature type="transmembrane region" description="Helical" evidence="20">
    <location>
        <begin position="153"/>
        <end position="170"/>
    </location>
</feature>
<feature type="transmembrane region" description="Helical" evidence="20">
    <location>
        <begin position="51"/>
        <end position="73"/>
    </location>
</feature>
<dbReference type="FunFam" id="3.30.565.10:FF:000010">
    <property type="entry name" value="Sensor histidine kinase RcsC"/>
    <property type="match status" value="1"/>
</dbReference>
<keyword evidence="10" id="KW-0067">ATP-binding</keyword>
<evidence type="ECO:0000256" key="15">
    <source>
        <dbReference type="ARBA" id="ARBA00064003"/>
    </source>
</evidence>
<evidence type="ECO:0000256" key="9">
    <source>
        <dbReference type="ARBA" id="ARBA00022777"/>
    </source>
</evidence>
<evidence type="ECO:0000256" key="5">
    <source>
        <dbReference type="ARBA" id="ARBA00022553"/>
    </source>
</evidence>
<evidence type="ECO:0000256" key="17">
    <source>
        <dbReference type="PROSITE-ProRule" id="PRU00110"/>
    </source>
</evidence>
<evidence type="ECO:0000256" key="2">
    <source>
        <dbReference type="ARBA" id="ARBA00004429"/>
    </source>
</evidence>
<feature type="modified residue" description="4-aspartylphosphate" evidence="18">
    <location>
        <position position="512"/>
    </location>
</feature>
<evidence type="ECO:0000256" key="16">
    <source>
        <dbReference type="ARBA" id="ARBA00068150"/>
    </source>
</evidence>
<comment type="caution">
    <text evidence="24">The sequence shown here is derived from an EMBL/GenBank/DDBJ whole genome shotgun (WGS) entry which is preliminary data.</text>
</comment>
<dbReference type="InterPro" id="IPR001789">
    <property type="entry name" value="Sig_transdc_resp-reg_receiver"/>
</dbReference>
<dbReference type="SUPFAM" id="SSF52172">
    <property type="entry name" value="CheY-like"/>
    <property type="match status" value="1"/>
</dbReference>
<dbReference type="InterPro" id="IPR004358">
    <property type="entry name" value="Sig_transdc_His_kin-like_C"/>
</dbReference>
<dbReference type="SMART" id="SM00388">
    <property type="entry name" value="HisKA"/>
    <property type="match status" value="1"/>
</dbReference>
<dbReference type="SUPFAM" id="SSF47384">
    <property type="entry name" value="Homodimeric domain of signal transducing histidine kinase"/>
    <property type="match status" value="1"/>
</dbReference>
<sequence>MIRLLNWFRSTLSQRADSEHGQAFVRIAVLFVVLAYMLARGSGGGMPVVQYNNVLLMVVTGFSVGVVLIGWILAAPGRSHLRRIIGMCSDYGLMAAAMIHIGEPLAWVYVILMWVTIGNGLRFGTGYLFGAVAMALASFGSVLWFSDYWRGNPVLGIGLALGLAAIPLYLTGLLRQLVRATDEAKRANEAKSRFLANMSHEFRTPLNGLAGMSELLATTRLDAEQRECLNTIQASTRSLLALVEDVLDISAIEAGKLKLNLAEFSPRELIEGIGLILQPQARAKQLRYETHIAAEVPALLRGDVGHLRQVLLNLTGNAVKFTDHGSVRLELGVVGQADSGGVRLRFTVTDTGIGIPLAMRQRLFEAFEQADVSLARRYGGTGLGTTIAKGLTEAMGGSIGFESTEQRGSRFWVELPFQRVAPVPEPALAEADAVEPAPRNDPENVIAFSDPFLRHRARVRSLQVLVADDHAANRMVLQRLLQKAGHRAVCVDGGEEVLNALAVSDYDAVVADLHMPGISGLDLLRELRVMEAGGGRRTPVVVLSADVTPDSIQACQQAGARAFLAKPVSTVRLLDTLAEIAANGRIAAAAPMPARTEAAPSGAQQDNGFDPSVLDELGSLGMGEGFEREFVAQCLRDADGCIVALADAGERGQWERVREHGHALKGVASNLGLVRLAAAAGELMRLPDWQVAAEWRSRQGALNERLAQGREALEARERQRHARDGDERSP</sequence>
<proteinExistence type="predicted"/>
<comment type="subcellular location">
    <subcellularLocation>
        <location evidence="2">Cell inner membrane</location>
        <topology evidence="2">Multi-pass membrane protein</topology>
    </subcellularLocation>
</comment>
<feature type="domain" description="Histidine kinase" evidence="21">
    <location>
        <begin position="197"/>
        <end position="419"/>
    </location>
</feature>
<evidence type="ECO:0000256" key="19">
    <source>
        <dbReference type="SAM" id="MobiDB-lite"/>
    </source>
</evidence>
<dbReference type="PANTHER" id="PTHR45339:SF1">
    <property type="entry name" value="HYBRID SIGNAL TRANSDUCTION HISTIDINE KINASE J"/>
    <property type="match status" value="1"/>
</dbReference>
<dbReference type="Gene3D" id="1.20.120.160">
    <property type="entry name" value="HPT domain"/>
    <property type="match status" value="1"/>
</dbReference>
<dbReference type="PROSITE" id="PS50109">
    <property type="entry name" value="HIS_KIN"/>
    <property type="match status" value="1"/>
</dbReference>
<evidence type="ECO:0000313" key="25">
    <source>
        <dbReference type="Proteomes" id="UP000275910"/>
    </source>
</evidence>
<evidence type="ECO:0000256" key="11">
    <source>
        <dbReference type="ARBA" id="ARBA00022989"/>
    </source>
</evidence>
<dbReference type="EMBL" id="RCTY01000033">
    <property type="protein sequence ID" value="ROU06529.1"/>
    <property type="molecule type" value="Genomic_DNA"/>
</dbReference>
<feature type="transmembrane region" description="Helical" evidence="20">
    <location>
        <begin position="21"/>
        <end position="39"/>
    </location>
</feature>
<evidence type="ECO:0000256" key="4">
    <source>
        <dbReference type="ARBA" id="ARBA00022475"/>
    </source>
</evidence>
<evidence type="ECO:0000259" key="22">
    <source>
        <dbReference type="PROSITE" id="PS50110"/>
    </source>
</evidence>
<dbReference type="Gene3D" id="3.30.565.10">
    <property type="entry name" value="Histidine kinase-like ATPase, C-terminal domain"/>
    <property type="match status" value="1"/>
</dbReference>
<dbReference type="InterPro" id="IPR036097">
    <property type="entry name" value="HisK_dim/P_sf"/>
</dbReference>
<accession>A0A3N2RGH3</accession>
<feature type="domain" description="HPt" evidence="23">
    <location>
        <begin position="623"/>
        <end position="716"/>
    </location>
</feature>
<dbReference type="CDD" id="cd16922">
    <property type="entry name" value="HATPase_EvgS-ArcB-TorS-like"/>
    <property type="match status" value="1"/>
</dbReference>
<comment type="subunit">
    <text evidence="15">At low DSF concentrations, interacts with RpfF.</text>
</comment>
<evidence type="ECO:0000259" key="23">
    <source>
        <dbReference type="PROSITE" id="PS50894"/>
    </source>
</evidence>
<keyword evidence="5 18" id="KW-0597">Phosphoprotein</keyword>
<dbReference type="Pfam" id="PF00512">
    <property type="entry name" value="HisKA"/>
    <property type="match status" value="1"/>
</dbReference>
<dbReference type="InterPro" id="IPR008207">
    <property type="entry name" value="Sig_transdc_His_kin_Hpt_dom"/>
</dbReference>
<dbReference type="InterPro" id="IPR036641">
    <property type="entry name" value="HPT_dom_sf"/>
</dbReference>
<dbReference type="InterPro" id="IPR005467">
    <property type="entry name" value="His_kinase_dom"/>
</dbReference>
<dbReference type="PRINTS" id="PR00344">
    <property type="entry name" value="BCTRLSENSOR"/>
</dbReference>
<dbReference type="SMART" id="SM00387">
    <property type="entry name" value="HATPase_c"/>
    <property type="match status" value="1"/>
</dbReference>
<keyword evidence="11 20" id="KW-1133">Transmembrane helix</keyword>
<keyword evidence="13" id="KW-0843">Virulence</keyword>
<dbReference type="InterPro" id="IPR036890">
    <property type="entry name" value="HATPase_C_sf"/>
</dbReference>
<keyword evidence="14 20" id="KW-0472">Membrane</keyword>
<dbReference type="EC" id="2.7.13.3" evidence="3"/>
<evidence type="ECO:0000256" key="18">
    <source>
        <dbReference type="PROSITE-ProRule" id="PRU00169"/>
    </source>
</evidence>
<dbReference type="AlphaFoldDB" id="A0A3N2RGH3"/>
<dbReference type="GO" id="GO:0005886">
    <property type="term" value="C:plasma membrane"/>
    <property type="evidence" value="ECO:0007669"/>
    <property type="project" value="UniProtKB-SubCell"/>
</dbReference>
<dbReference type="PROSITE" id="PS50894">
    <property type="entry name" value="HPT"/>
    <property type="match status" value="1"/>
</dbReference>
<feature type="domain" description="Response regulatory" evidence="22">
    <location>
        <begin position="463"/>
        <end position="581"/>
    </location>
</feature>
<evidence type="ECO:0000313" key="24">
    <source>
        <dbReference type="EMBL" id="ROU06529.1"/>
    </source>
</evidence>
<feature type="transmembrane region" description="Helical" evidence="20">
    <location>
        <begin position="127"/>
        <end position="146"/>
    </location>
</feature>
<dbReference type="SMART" id="SM00448">
    <property type="entry name" value="REC"/>
    <property type="match status" value="1"/>
</dbReference>
<feature type="modified residue" description="Phosphohistidine" evidence="17">
    <location>
        <position position="662"/>
    </location>
</feature>
<dbReference type="CDD" id="cd17546">
    <property type="entry name" value="REC_hyHK_CKI1_RcsC-like"/>
    <property type="match status" value="1"/>
</dbReference>
<keyword evidence="9" id="KW-0418">Kinase</keyword>